<feature type="chain" id="PRO_5020555767" evidence="2">
    <location>
        <begin position="28"/>
        <end position="364"/>
    </location>
</feature>
<dbReference type="Proteomes" id="UP000298656">
    <property type="component" value="Chromosome 1"/>
</dbReference>
<accession>A0A4P8IUN6</accession>
<dbReference type="InterPro" id="IPR050263">
    <property type="entry name" value="Bact_Fimbrial_Adh_Pro"/>
</dbReference>
<keyword evidence="5" id="KW-1185">Reference proteome</keyword>
<keyword evidence="1 2" id="KW-0732">Signal</keyword>
<evidence type="ECO:0000259" key="3">
    <source>
        <dbReference type="Pfam" id="PF00419"/>
    </source>
</evidence>
<feature type="signal peptide" evidence="2">
    <location>
        <begin position="1"/>
        <end position="27"/>
    </location>
</feature>
<name>A0A4P8IUN6_9BURK</name>
<dbReference type="Pfam" id="PF00419">
    <property type="entry name" value="Fimbrial"/>
    <property type="match status" value="1"/>
</dbReference>
<evidence type="ECO:0000313" key="5">
    <source>
        <dbReference type="Proteomes" id="UP000298656"/>
    </source>
</evidence>
<dbReference type="OrthoDB" id="8678921at2"/>
<gene>
    <name evidence="4" type="ORF">FAZ95_17640</name>
</gene>
<evidence type="ECO:0000256" key="1">
    <source>
        <dbReference type="ARBA" id="ARBA00022729"/>
    </source>
</evidence>
<dbReference type="EMBL" id="CP040077">
    <property type="protein sequence ID" value="QCP50814.1"/>
    <property type="molecule type" value="Genomic_DNA"/>
</dbReference>
<dbReference type="PANTHER" id="PTHR33420:SF3">
    <property type="entry name" value="FIMBRIAL SUBUNIT ELFA"/>
    <property type="match status" value="1"/>
</dbReference>
<dbReference type="InterPro" id="IPR000259">
    <property type="entry name" value="Adhesion_dom_fimbrial"/>
</dbReference>
<organism evidence="4 5">
    <name type="scientific">Trinickia violacea</name>
    <dbReference type="NCBI Taxonomy" id="2571746"/>
    <lineage>
        <taxon>Bacteria</taxon>
        <taxon>Pseudomonadati</taxon>
        <taxon>Pseudomonadota</taxon>
        <taxon>Betaproteobacteria</taxon>
        <taxon>Burkholderiales</taxon>
        <taxon>Burkholderiaceae</taxon>
        <taxon>Trinickia</taxon>
    </lineage>
</organism>
<dbReference type="AlphaFoldDB" id="A0A4P8IUN6"/>
<feature type="domain" description="Fimbrial-type adhesion" evidence="3">
    <location>
        <begin position="204"/>
        <end position="364"/>
    </location>
</feature>
<protein>
    <submittedName>
        <fullName evidence="4">Type 1 fimbrial protein</fullName>
    </submittedName>
</protein>
<dbReference type="InterPro" id="IPR008966">
    <property type="entry name" value="Adhesion_dom_sf"/>
</dbReference>
<dbReference type="SUPFAM" id="SSF49401">
    <property type="entry name" value="Bacterial adhesins"/>
    <property type="match status" value="1"/>
</dbReference>
<reference evidence="4 5" key="1">
    <citation type="submission" date="2019-05" db="EMBL/GenBank/DDBJ databases">
        <title>Burkholderia sp. DHOD12, isolated from subtropical forest soil.</title>
        <authorList>
            <person name="Gao Z.-H."/>
            <person name="Qiu L.-H."/>
        </authorList>
    </citation>
    <scope>NUCLEOTIDE SEQUENCE [LARGE SCALE GENOMIC DNA]</scope>
    <source>
        <strain evidence="4 5">DHOD12</strain>
    </source>
</reference>
<sequence length="364" mass="38023">MKIFVTIFATFPAGFMMMFGLVGNASAKCSASVGSDITIPALTQIIDLPVNATYPRVLGSAHAPQSNVYQYVDCVKGMGLVLTANSPPTGRTYDSQYGKLQLYETNVPNIAFSVVARNPPQEWTPIIYGGVYLFASRKRTASALGVDMQAIYVATGPVTPGSYTITPKNFSGHFRLYDVYSDTEWEYNASYVRPNFSISSSNITVKSSSCTINAGDRAKTVPLPSLRIAGGGFGGVGATAGTPADFRIGLSCPAGVGLYATMSDVSTPSNTGSTLSLSSSSTAKGVGIQIACTSASYCGGRTGPVSFGPDSSQAGTRNQWYVGGNASSAATNYTIPFSAQYIQTASTITPGSVNAVSTITFSYQ</sequence>
<evidence type="ECO:0000256" key="2">
    <source>
        <dbReference type="SAM" id="SignalP"/>
    </source>
</evidence>
<dbReference type="GO" id="GO:0043709">
    <property type="term" value="P:cell adhesion involved in single-species biofilm formation"/>
    <property type="evidence" value="ECO:0007669"/>
    <property type="project" value="TreeGrafter"/>
</dbReference>
<dbReference type="PANTHER" id="PTHR33420">
    <property type="entry name" value="FIMBRIAL SUBUNIT ELFA-RELATED"/>
    <property type="match status" value="1"/>
</dbReference>
<evidence type="ECO:0000313" key="4">
    <source>
        <dbReference type="EMBL" id="QCP50814.1"/>
    </source>
</evidence>
<dbReference type="RefSeq" id="WP_137333624.1">
    <property type="nucleotide sequence ID" value="NZ_CP040077.1"/>
</dbReference>
<dbReference type="Gene3D" id="2.60.40.1090">
    <property type="entry name" value="Fimbrial-type adhesion domain"/>
    <property type="match status" value="1"/>
</dbReference>
<dbReference type="InterPro" id="IPR036937">
    <property type="entry name" value="Adhesion_dom_fimbrial_sf"/>
</dbReference>
<dbReference type="KEGG" id="tvl:FAZ95_17640"/>
<proteinExistence type="predicted"/>
<dbReference type="GO" id="GO:0009289">
    <property type="term" value="C:pilus"/>
    <property type="evidence" value="ECO:0007669"/>
    <property type="project" value="InterPro"/>
</dbReference>